<feature type="domain" description="PX" evidence="6">
    <location>
        <begin position="36"/>
        <end position="206"/>
    </location>
</feature>
<dbReference type="InterPro" id="IPR001841">
    <property type="entry name" value="Znf_RING"/>
</dbReference>
<dbReference type="GO" id="GO:0008270">
    <property type="term" value="F:zinc ion binding"/>
    <property type="evidence" value="ECO:0007669"/>
    <property type="project" value="UniProtKB-KW"/>
</dbReference>
<dbReference type="Gene3D" id="3.30.1520.10">
    <property type="entry name" value="Phox-like domain"/>
    <property type="match status" value="1"/>
</dbReference>
<feature type="domain" description="RING-type" evidence="5">
    <location>
        <begin position="260"/>
        <end position="305"/>
    </location>
</feature>
<evidence type="ECO:0000256" key="4">
    <source>
        <dbReference type="PROSITE-ProRule" id="PRU00175"/>
    </source>
</evidence>
<keyword evidence="1" id="KW-0479">Metal-binding</keyword>
<dbReference type="PANTHER" id="PTHR45931">
    <property type="entry name" value="SI:CH211-59O9.10"/>
    <property type="match status" value="1"/>
</dbReference>
<evidence type="ECO:0000259" key="6">
    <source>
        <dbReference type="PROSITE" id="PS50195"/>
    </source>
</evidence>
<evidence type="ECO:0000256" key="3">
    <source>
        <dbReference type="ARBA" id="ARBA00022833"/>
    </source>
</evidence>
<keyword evidence="8" id="KW-1185">Reference proteome</keyword>
<dbReference type="SMART" id="SM00184">
    <property type="entry name" value="RING"/>
    <property type="match status" value="1"/>
</dbReference>
<dbReference type="PROSITE" id="PS50195">
    <property type="entry name" value="PX"/>
    <property type="match status" value="1"/>
</dbReference>
<dbReference type="InterPro" id="IPR051834">
    <property type="entry name" value="RING_finger_E3_ligase"/>
</dbReference>
<dbReference type="GO" id="GO:0061630">
    <property type="term" value="F:ubiquitin protein ligase activity"/>
    <property type="evidence" value="ECO:0007669"/>
    <property type="project" value="TreeGrafter"/>
</dbReference>
<evidence type="ECO:0000313" key="8">
    <source>
        <dbReference type="Proteomes" id="UP001165083"/>
    </source>
</evidence>
<comment type="caution">
    <text evidence="7">The sequence shown here is derived from an EMBL/GenBank/DDBJ whole genome shotgun (WGS) entry which is preliminary data.</text>
</comment>
<dbReference type="InterPro" id="IPR013083">
    <property type="entry name" value="Znf_RING/FYVE/PHD"/>
</dbReference>
<name>A0A9W6UDY6_9STRA</name>
<accession>A0A9W6UDY6</accession>
<dbReference type="SUPFAM" id="SSF64268">
    <property type="entry name" value="PX domain"/>
    <property type="match status" value="1"/>
</dbReference>
<dbReference type="AlphaFoldDB" id="A0A9W6UDY6"/>
<reference evidence="7" key="1">
    <citation type="submission" date="2023-04" db="EMBL/GenBank/DDBJ databases">
        <title>Phytophthora lilii NBRC 32176.</title>
        <authorList>
            <person name="Ichikawa N."/>
            <person name="Sato H."/>
            <person name="Tonouchi N."/>
        </authorList>
    </citation>
    <scope>NUCLEOTIDE SEQUENCE</scope>
    <source>
        <strain evidence="7">NBRC 32176</strain>
    </source>
</reference>
<keyword evidence="3" id="KW-0862">Zinc</keyword>
<dbReference type="OrthoDB" id="21204at2759"/>
<dbReference type="InterPro" id="IPR001683">
    <property type="entry name" value="PX_dom"/>
</dbReference>
<dbReference type="InterPro" id="IPR011016">
    <property type="entry name" value="Znf_RING-CH"/>
</dbReference>
<dbReference type="Gene3D" id="3.30.40.10">
    <property type="entry name" value="Zinc/RING finger domain, C3HC4 (zinc finger)"/>
    <property type="match status" value="1"/>
</dbReference>
<evidence type="ECO:0000256" key="1">
    <source>
        <dbReference type="ARBA" id="ARBA00022723"/>
    </source>
</evidence>
<evidence type="ECO:0000313" key="7">
    <source>
        <dbReference type="EMBL" id="GMF31267.1"/>
    </source>
</evidence>
<dbReference type="SUPFAM" id="SSF57850">
    <property type="entry name" value="RING/U-box"/>
    <property type="match status" value="1"/>
</dbReference>
<keyword evidence="2 4" id="KW-0863">Zinc-finger</keyword>
<dbReference type="SMART" id="SM00744">
    <property type="entry name" value="RINGv"/>
    <property type="match status" value="1"/>
</dbReference>
<dbReference type="GO" id="GO:0006511">
    <property type="term" value="P:ubiquitin-dependent protein catabolic process"/>
    <property type="evidence" value="ECO:0007669"/>
    <property type="project" value="TreeGrafter"/>
</dbReference>
<evidence type="ECO:0000256" key="2">
    <source>
        <dbReference type="ARBA" id="ARBA00022771"/>
    </source>
</evidence>
<dbReference type="Pfam" id="PF13639">
    <property type="entry name" value="zf-RING_2"/>
    <property type="match status" value="1"/>
</dbReference>
<dbReference type="GO" id="GO:0035091">
    <property type="term" value="F:phosphatidylinositol binding"/>
    <property type="evidence" value="ECO:0007669"/>
    <property type="project" value="InterPro"/>
</dbReference>
<dbReference type="InterPro" id="IPR036871">
    <property type="entry name" value="PX_dom_sf"/>
</dbReference>
<sequence length="317" mass="36021">MEAKLLAMSGLMDEPRFRRLVKFQARRRQGLGGSELEILTETVKVLIYDDPRLSFTAYRMRIRSAADVLHHTALARDRDANAGGRWVLEKRYSEFATFRNQLLKHIERWEGVVTHEFAHQKEKDLVKGHGDTRNTFAVVSNSLRRAISPQFPKKRIRVDTPKIVAERVQGLTEFVRKLMGVYTDLGLYLTNRQLHSSAFASNYELLHQIQTEIEAFLEVPQPQKDAEIRRQSAVLALENLDNLPRLVHGAPSSDEAEPVCCICLNEEDPVADETAPLVQLPCHHHFHEDCVIDWFSASTTCPLCRRSTASPTASPTA</sequence>
<gene>
    <name evidence="7" type="ORF">Plil01_001337900</name>
</gene>
<evidence type="ECO:0000259" key="5">
    <source>
        <dbReference type="PROSITE" id="PS50089"/>
    </source>
</evidence>
<dbReference type="EMBL" id="BSXW01000893">
    <property type="protein sequence ID" value="GMF31267.1"/>
    <property type="molecule type" value="Genomic_DNA"/>
</dbReference>
<protein>
    <submittedName>
        <fullName evidence="7">Unnamed protein product</fullName>
    </submittedName>
</protein>
<dbReference type="GO" id="GO:0005634">
    <property type="term" value="C:nucleus"/>
    <property type="evidence" value="ECO:0007669"/>
    <property type="project" value="TreeGrafter"/>
</dbReference>
<proteinExistence type="predicted"/>
<dbReference type="PANTHER" id="PTHR45931:SF3">
    <property type="entry name" value="RING ZINC FINGER-CONTAINING PROTEIN"/>
    <property type="match status" value="1"/>
</dbReference>
<dbReference type="Proteomes" id="UP001165083">
    <property type="component" value="Unassembled WGS sequence"/>
</dbReference>
<dbReference type="PROSITE" id="PS50089">
    <property type="entry name" value="ZF_RING_2"/>
    <property type="match status" value="1"/>
</dbReference>
<dbReference type="CDD" id="cd06093">
    <property type="entry name" value="PX_domain"/>
    <property type="match status" value="1"/>
</dbReference>
<organism evidence="7 8">
    <name type="scientific">Phytophthora lilii</name>
    <dbReference type="NCBI Taxonomy" id="2077276"/>
    <lineage>
        <taxon>Eukaryota</taxon>
        <taxon>Sar</taxon>
        <taxon>Stramenopiles</taxon>
        <taxon>Oomycota</taxon>
        <taxon>Peronosporomycetes</taxon>
        <taxon>Peronosporales</taxon>
        <taxon>Peronosporaceae</taxon>
        <taxon>Phytophthora</taxon>
    </lineage>
</organism>